<evidence type="ECO:0000313" key="4">
    <source>
        <dbReference type="EMBL" id="NKZ07938.1"/>
    </source>
</evidence>
<feature type="domain" description="Phosphoribosyltransferase" evidence="3">
    <location>
        <begin position="196"/>
        <end position="291"/>
    </location>
</feature>
<evidence type="ECO:0000313" key="5">
    <source>
        <dbReference type="Proteomes" id="UP000579250"/>
    </source>
</evidence>
<name>A0A846ZBA5_9ACTN</name>
<reference evidence="4 5" key="1">
    <citation type="submission" date="2020-04" db="EMBL/GenBank/DDBJ databases">
        <title>MicrobeNet Type strains.</title>
        <authorList>
            <person name="Nicholson A.C."/>
        </authorList>
    </citation>
    <scope>NUCLEOTIDE SEQUENCE [LARGE SCALE GENOMIC DNA]</scope>
    <source>
        <strain evidence="4 5">ATCC BAA-277</strain>
    </source>
</reference>
<keyword evidence="5" id="KW-1185">Reference proteome</keyword>
<dbReference type="PANTHER" id="PTHR47505:SF1">
    <property type="entry name" value="DNA UTILIZATION PROTEIN YHGH"/>
    <property type="match status" value="1"/>
</dbReference>
<organism evidence="4 5">
    <name type="scientific">Actinomadura latina</name>
    <dbReference type="NCBI Taxonomy" id="163603"/>
    <lineage>
        <taxon>Bacteria</taxon>
        <taxon>Bacillati</taxon>
        <taxon>Actinomycetota</taxon>
        <taxon>Actinomycetes</taxon>
        <taxon>Streptosporangiales</taxon>
        <taxon>Thermomonosporaceae</taxon>
        <taxon>Actinomadura</taxon>
    </lineage>
</organism>
<comment type="caution">
    <text evidence="4">The sequence shown here is derived from an EMBL/GenBank/DDBJ whole genome shotgun (WGS) entry which is preliminary data.</text>
</comment>
<comment type="similarity">
    <text evidence="1">Belongs to the ComF/GntX family.</text>
</comment>
<evidence type="ECO:0000259" key="3">
    <source>
        <dbReference type="Pfam" id="PF00156"/>
    </source>
</evidence>
<evidence type="ECO:0000256" key="2">
    <source>
        <dbReference type="SAM" id="MobiDB-lite"/>
    </source>
</evidence>
<dbReference type="Gene3D" id="3.40.50.2020">
    <property type="match status" value="1"/>
</dbReference>
<evidence type="ECO:0000256" key="1">
    <source>
        <dbReference type="ARBA" id="ARBA00008007"/>
    </source>
</evidence>
<dbReference type="Proteomes" id="UP000579250">
    <property type="component" value="Unassembled WGS sequence"/>
</dbReference>
<gene>
    <name evidence="4" type="ORF">HGB48_30040</name>
</gene>
<dbReference type="InterPro" id="IPR029057">
    <property type="entry name" value="PRTase-like"/>
</dbReference>
<dbReference type="SUPFAM" id="SSF53271">
    <property type="entry name" value="PRTase-like"/>
    <property type="match status" value="1"/>
</dbReference>
<dbReference type="InterPro" id="IPR051910">
    <property type="entry name" value="ComF/GntX_DNA_util-trans"/>
</dbReference>
<dbReference type="InterPro" id="IPR000836">
    <property type="entry name" value="PRTase_dom"/>
</dbReference>
<dbReference type="Pfam" id="PF00156">
    <property type="entry name" value="Pribosyltran"/>
    <property type="match status" value="1"/>
</dbReference>
<feature type="region of interest" description="Disordered" evidence="2">
    <location>
        <begin position="143"/>
        <end position="169"/>
    </location>
</feature>
<protein>
    <submittedName>
        <fullName evidence="4">ComF family protein</fullName>
    </submittedName>
</protein>
<dbReference type="PANTHER" id="PTHR47505">
    <property type="entry name" value="DNA UTILIZATION PROTEIN YHGH"/>
    <property type="match status" value="1"/>
</dbReference>
<sequence>MVKGLARTRQAHAHLWITAVIHSCASGGRASGRGGSVGDVGLLDDLIDLLLPERCAGCGQEPVLLCEACLRPLRAPARPARPAPAGLPPPWTVAAYEGPLRPILASYKERGRTALAVPLGEALANALQAALMPAPDPPGVGCAPPLGRPARSPGGGDVPSRLAAGEDVPEPSTVVWVPSGRRAVRRRGHDPLRGVAEVAVRRLRAGGVPVTMLDALRQRGRVADQAGLTAVERAANLHSAIEARTDVAGRRVVLVDDVVTTGASLAEAARALRAAGADVIGTATIAATPRRRPW</sequence>
<dbReference type="AlphaFoldDB" id="A0A846ZBA5"/>
<proteinExistence type="inferred from homology"/>
<dbReference type="EMBL" id="JAAXPI010000066">
    <property type="protein sequence ID" value="NKZ07938.1"/>
    <property type="molecule type" value="Genomic_DNA"/>
</dbReference>
<accession>A0A846ZBA5</accession>